<name>A0AAD8JFJ7_9APIA</name>
<proteinExistence type="predicted"/>
<dbReference type="Gene3D" id="3.90.550.50">
    <property type="match status" value="1"/>
</dbReference>
<keyword evidence="1" id="KW-0472">Membrane</keyword>
<evidence type="ECO:0000256" key="1">
    <source>
        <dbReference type="SAM" id="Phobius"/>
    </source>
</evidence>
<dbReference type="AlphaFoldDB" id="A0AAD8JFJ7"/>
<dbReference type="Pfam" id="PF04646">
    <property type="entry name" value="DUF604"/>
    <property type="match status" value="1"/>
</dbReference>
<protein>
    <submittedName>
        <fullName evidence="2">Galactosyltransferase</fullName>
    </submittedName>
</protein>
<dbReference type="InterPro" id="IPR006740">
    <property type="entry name" value="DUF604"/>
</dbReference>
<dbReference type="FunFam" id="3.90.550.50:FF:000061">
    <property type="entry name" value="AT4g00300 protein"/>
    <property type="match status" value="1"/>
</dbReference>
<keyword evidence="1" id="KW-0812">Transmembrane</keyword>
<evidence type="ECO:0000313" key="2">
    <source>
        <dbReference type="EMBL" id="KAK1402771.1"/>
    </source>
</evidence>
<accession>A0AAD8JFJ7</accession>
<dbReference type="PANTHER" id="PTHR10811">
    <property type="entry name" value="FRINGE-RELATED"/>
    <property type="match status" value="1"/>
</dbReference>
<dbReference type="EMBL" id="JAUIZM010000001">
    <property type="protein sequence ID" value="KAK1402771.1"/>
    <property type="molecule type" value="Genomic_DNA"/>
</dbReference>
<evidence type="ECO:0000313" key="3">
    <source>
        <dbReference type="Proteomes" id="UP001237642"/>
    </source>
</evidence>
<keyword evidence="2" id="KW-0808">Transferase</keyword>
<keyword evidence="1" id="KW-1133">Transmembrane helix</keyword>
<sequence length="469" mass="53328">MFSPLKLIAVSGIIFYLSTISFLIYNQLNYSTSNFLSPLLLNLPCPEASKYSETWPTEINHLMFGLVGSAEAWKHRKSYIESWWRPNVTRGYLYLDTTPSPEFFPWPSSSPPLRISEDISKLLSETKHVAPVMARMVHAILEIFRQEHEGVRWFVMGDDDSIFFVDNWVNVLGKYDHSNYFYIGGQSEAIISNVIYSFDQGFGGAGFALSYPLAQALANNMEDCLRRYPYLTSADLITMTCISDLGVSLTADKGIHQVDLRKDISGFLSSHPQVPLMSLHHFDVVNPIFPSKNRSQSAMHLMRAANFDQSRIMQQTICYNKKINWSVSISWGYSAHIYGEIIPRSILKKPVTTFRPWKRYSTEPYYMFKTRPESEDPCEAPTIFYLDNVQQNSLKSEIVTSYIRASPPSLSSCSSGKNFADHITEIQVFSPATKRIETGRSECCDIANQVGRATVKVKIRPCAVDEIIR</sequence>
<organism evidence="2 3">
    <name type="scientific">Heracleum sosnowskyi</name>
    <dbReference type="NCBI Taxonomy" id="360622"/>
    <lineage>
        <taxon>Eukaryota</taxon>
        <taxon>Viridiplantae</taxon>
        <taxon>Streptophyta</taxon>
        <taxon>Embryophyta</taxon>
        <taxon>Tracheophyta</taxon>
        <taxon>Spermatophyta</taxon>
        <taxon>Magnoliopsida</taxon>
        <taxon>eudicotyledons</taxon>
        <taxon>Gunneridae</taxon>
        <taxon>Pentapetalae</taxon>
        <taxon>asterids</taxon>
        <taxon>campanulids</taxon>
        <taxon>Apiales</taxon>
        <taxon>Apiaceae</taxon>
        <taxon>Apioideae</taxon>
        <taxon>apioid superclade</taxon>
        <taxon>Tordylieae</taxon>
        <taxon>Tordyliinae</taxon>
        <taxon>Heracleum</taxon>
    </lineage>
</organism>
<reference evidence="2" key="2">
    <citation type="submission" date="2023-05" db="EMBL/GenBank/DDBJ databases">
        <authorList>
            <person name="Schelkunov M.I."/>
        </authorList>
    </citation>
    <scope>NUCLEOTIDE SEQUENCE</scope>
    <source>
        <strain evidence="2">Hsosn_3</strain>
        <tissue evidence="2">Leaf</tissue>
    </source>
</reference>
<comment type="caution">
    <text evidence="2">The sequence shown here is derived from an EMBL/GenBank/DDBJ whole genome shotgun (WGS) entry which is preliminary data.</text>
</comment>
<dbReference type="Proteomes" id="UP001237642">
    <property type="component" value="Unassembled WGS sequence"/>
</dbReference>
<feature type="transmembrane region" description="Helical" evidence="1">
    <location>
        <begin position="7"/>
        <end position="25"/>
    </location>
</feature>
<keyword evidence="3" id="KW-1185">Reference proteome</keyword>
<reference evidence="2" key="1">
    <citation type="submission" date="2023-02" db="EMBL/GenBank/DDBJ databases">
        <title>Genome of toxic invasive species Heracleum sosnowskyi carries increased number of genes despite the absence of recent whole-genome duplications.</title>
        <authorList>
            <person name="Schelkunov M."/>
            <person name="Shtratnikova V."/>
            <person name="Makarenko M."/>
            <person name="Klepikova A."/>
            <person name="Omelchenko D."/>
            <person name="Novikova G."/>
            <person name="Obukhova E."/>
            <person name="Bogdanov V."/>
            <person name="Penin A."/>
            <person name="Logacheva M."/>
        </authorList>
    </citation>
    <scope>NUCLEOTIDE SEQUENCE</scope>
    <source>
        <strain evidence="2">Hsosn_3</strain>
        <tissue evidence="2">Leaf</tissue>
    </source>
</reference>
<keyword evidence="2" id="KW-0328">Glycosyltransferase</keyword>
<gene>
    <name evidence="2" type="ORF">POM88_002376</name>
</gene>
<dbReference type="GO" id="GO:0016757">
    <property type="term" value="F:glycosyltransferase activity"/>
    <property type="evidence" value="ECO:0007669"/>
    <property type="project" value="UniProtKB-KW"/>
</dbReference>